<dbReference type="AlphaFoldDB" id="A0A3S1A8X7"/>
<reference evidence="2 3" key="1">
    <citation type="journal article" date="2019" name="Genome Biol. Evol.">
        <title>Day and night: Metabolic profiles and evolutionary relationships of six axenic non-marine cyanobacteria.</title>
        <authorList>
            <person name="Will S.E."/>
            <person name="Henke P."/>
            <person name="Boedeker C."/>
            <person name="Huang S."/>
            <person name="Brinkmann H."/>
            <person name="Rohde M."/>
            <person name="Jarek M."/>
            <person name="Friedl T."/>
            <person name="Seufert S."/>
            <person name="Schumacher M."/>
            <person name="Overmann J."/>
            <person name="Neumann-Schaal M."/>
            <person name="Petersen J."/>
        </authorList>
    </citation>
    <scope>NUCLEOTIDE SEQUENCE [LARGE SCALE GENOMIC DNA]</scope>
    <source>
        <strain evidence="2 3">PCC 6912</strain>
    </source>
</reference>
<dbReference type="STRING" id="211165.GCA_000317285_06778"/>
<dbReference type="EMBL" id="RSCJ01000045">
    <property type="protein sequence ID" value="RUR72637.1"/>
    <property type="molecule type" value="Genomic_DNA"/>
</dbReference>
<dbReference type="Proteomes" id="UP000268857">
    <property type="component" value="Unassembled WGS sequence"/>
</dbReference>
<sequence length="623" mass="69386">MTDEVLIPEFDVNGNGSHAGIPNADEADSTEDTNANPSANTPGVRIIGKVASPPQKESTSEEFHFWVRRDELVEKTQIVRTESHVGGETINFYAIVEEVYRQSRKKDIGEEFDAFDGDVDYQPEFRGEGVTFATATILRTDPPVLAPPLEQSSVFLGDENDARRAYRADEIDNPLAIGLIKNGGSAIAGPGMIDLDYLLGINGGHMNVNGVAGRGTKSSFLLFVIYQLLREARSRAEEYPSDPNPLIVVPIILNVKGYDLFHINRWSNRYRPEEHLADWQRLGVEEPRPFENVTFFAPQIPGGITAVSTGCRSTVQAYSWSLGNIIEKGLFTYLFADDDSVNDNFRALVLDLEAHLTDERIENDGTVTRSLRNNAPRTFQLLLDWISEPDNRSQLSPDHHRATWSKLRRKLLLLVHEGNGVLRRYDQNGNPLNLGIRETTDPIVVDLNALTRVPSLQRFVVATILQQLVNERTGTNRVEGLIYLIALDELNRFAPRGSKDPITQLIETVAAEMRSQGIILLGAQQQASKVSEKVIENASIRVIGRSGSLELSQSIWRFLSKSNQRKAAELTVSEKMVIQDNEPMHVLVPLPPWAMNPREATGNPVVDAEATTVEEDDDDIATY</sequence>
<organism evidence="2 3">
    <name type="scientific">Chlorogloeopsis fritschii PCC 6912</name>
    <dbReference type="NCBI Taxonomy" id="211165"/>
    <lineage>
        <taxon>Bacteria</taxon>
        <taxon>Bacillati</taxon>
        <taxon>Cyanobacteriota</taxon>
        <taxon>Cyanophyceae</taxon>
        <taxon>Nostocales</taxon>
        <taxon>Chlorogloeopsidaceae</taxon>
        <taxon>Chlorogloeopsis</taxon>
    </lineage>
</organism>
<accession>A0A3S1A8X7</accession>
<dbReference type="InterPro" id="IPR027417">
    <property type="entry name" value="P-loop_NTPase"/>
</dbReference>
<dbReference type="PANTHER" id="PTHR30121">
    <property type="entry name" value="UNCHARACTERIZED PROTEIN YJGR-RELATED"/>
    <property type="match status" value="1"/>
</dbReference>
<feature type="region of interest" description="Disordered" evidence="1">
    <location>
        <begin position="1"/>
        <end position="44"/>
    </location>
</feature>
<dbReference type="Gene3D" id="3.40.50.300">
    <property type="entry name" value="P-loop containing nucleotide triphosphate hydrolases"/>
    <property type="match status" value="1"/>
</dbReference>
<dbReference type="PANTHER" id="PTHR30121:SF6">
    <property type="entry name" value="SLR6007 PROTEIN"/>
    <property type="match status" value="1"/>
</dbReference>
<evidence type="ECO:0000256" key="1">
    <source>
        <dbReference type="SAM" id="MobiDB-lite"/>
    </source>
</evidence>
<comment type="caution">
    <text evidence="2">The sequence shown here is derived from an EMBL/GenBank/DDBJ whole genome shotgun (WGS) entry which is preliminary data.</text>
</comment>
<gene>
    <name evidence="2" type="ORF">PCC6912_61940</name>
</gene>
<dbReference type="RefSeq" id="WP_016876035.1">
    <property type="nucleotide sequence ID" value="NZ_AJLN01000161.1"/>
</dbReference>
<dbReference type="OrthoDB" id="5240402at2"/>
<evidence type="ECO:0000313" key="3">
    <source>
        <dbReference type="Proteomes" id="UP000268857"/>
    </source>
</evidence>
<evidence type="ECO:0000313" key="2">
    <source>
        <dbReference type="EMBL" id="RUR72637.1"/>
    </source>
</evidence>
<protein>
    <submittedName>
        <fullName evidence="2">ATPase</fullName>
    </submittedName>
</protein>
<feature type="compositionally biased region" description="Acidic residues" evidence="1">
    <location>
        <begin position="612"/>
        <end position="623"/>
    </location>
</feature>
<name>A0A3S1A8X7_CHLFR</name>
<proteinExistence type="predicted"/>
<keyword evidence="3" id="KW-1185">Reference proteome</keyword>
<feature type="region of interest" description="Disordered" evidence="1">
    <location>
        <begin position="598"/>
        <end position="623"/>
    </location>
</feature>
<dbReference type="InterPro" id="IPR051162">
    <property type="entry name" value="T4SS_component"/>
</dbReference>
<dbReference type="SUPFAM" id="SSF52540">
    <property type="entry name" value="P-loop containing nucleoside triphosphate hydrolases"/>
    <property type="match status" value="1"/>
</dbReference>
<feature type="compositionally biased region" description="Polar residues" evidence="1">
    <location>
        <begin position="32"/>
        <end position="41"/>
    </location>
</feature>